<comment type="subcellular location">
    <subcellularLocation>
        <location evidence="4">Cytoplasm</location>
    </subcellularLocation>
</comment>
<comment type="similarity">
    <text evidence="5">Belongs to the RNase HII family. RnhC subfamily.</text>
</comment>
<accession>A0A7V2ZJ29</accession>
<feature type="binding site" evidence="12">
    <location>
        <position position="211"/>
    </location>
    <ligand>
        <name>a divalent metal cation</name>
        <dbReference type="ChEBI" id="CHEBI:60240"/>
    </ligand>
</feature>
<dbReference type="AlphaFoldDB" id="A0A7V2ZJ29"/>
<keyword evidence="9 12" id="KW-0255">Endonuclease</keyword>
<feature type="domain" description="RNase H type-2" evidence="14">
    <location>
        <begin position="101"/>
        <end position="310"/>
    </location>
</feature>
<dbReference type="PANTHER" id="PTHR10954:SF23">
    <property type="entry name" value="RIBONUCLEASE"/>
    <property type="match status" value="1"/>
</dbReference>
<comment type="function">
    <text evidence="3 13">Endonuclease that specifically degrades the RNA of RNA-DNA hybrids.</text>
</comment>
<keyword evidence="10 12" id="KW-0378">Hydrolase</keyword>
<dbReference type="GO" id="GO:0006298">
    <property type="term" value="P:mismatch repair"/>
    <property type="evidence" value="ECO:0007669"/>
    <property type="project" value="TreeGrafter"/>
</dbReference>
<dbReference type="Pfam" id="PF01351">
    <property type="entry name" value="RNase_HII"/>
    <property type="match status" value="1"/>
</dbReference>
<comment type="caution">
    <text evidence="15">The sequence shown here is derived from an EMBL/GenBank/DDBJ whole genome shotgun (WGS) entry which is preliminary data.</text>
</comment>
<feature type="binding site" evidence="12">
    <location>
        <position position="107"/>
    </location>
    <ligand>
        <name>a divalent metal cation</name>
        <dbReference type="ChEBI" id="CHEBI:60240"/>
    </ligand>
</feature>
<dbReference type="EC" id="3.1.26.4" evidence="13"/>
<evidence type="ECO:0000256" key="10">
    <source>
        <dbReference type="ARBA" id="ARBA00022801"/>
    </source>
</evidence>
<dbReference type="GO" id="GO:0005737">
    <property type="term" value="C:cytoplasm"/>
    <property type="evidence" value="ECO:0007669"/>
    <property type="project" value="UniProtKB-SubCell"/>
</dbReference>
<evidence type="ECO:0000256" key="2">
    <source>
        <dbReference type="ARBA" id="ARBA00001946"/>
    </source>
</evidence>
<evidence type="ECO:0000256" key="3">
    <source>
        <dbReference type="ARBA" id="ARBA00004065"/>
    </source>
</evidence>
<proteinExistence type="inferred from homology"/>
<dbReference type="GO" id="GO:0004523">
    <property type="term" value="F:RNA-DNA hybrid ribonuclease activity"/>
    <property type="evidence" value="ECO:0007669"/>
    <property type="project" value="UniProtKB-UniRule"/>
</dbReference>
<evidence type="ECO:0000256" key="8">
    <source>
        <dbReference type="ARBA" id="ARBA00022723"/>
    </source>
</evidence>
<dbReference type="PANTHER" id="PTHR10954">
    <property type="entry name" value="RIBONUCLEASE H2 SUBUNIT A"/>
    <property type="match status" value="1"/>
</dbReference>
<gene>
    <name evidence="15" type="primary">rnhC</name>
    <name evidence="15" type="ORF">ENS31_05335</name>
</gene>
<dbReference type="InterPro" id="IPR004641">
    <property type="entry name" value="RNase_HIII"/>
</dbReference>
<comment type="cofactor">
    <cofactor evidence="2">
        <name>Mg(2+)</name>
        <dbReference type="ChEBI" id="CHEBI:18420"/>
    </cofactor>
</comment>
<dbReference type="EMBL" id="DSUJ01000008">
    <property type="protein sequence ID" value="HFI90943.1"/>
    <property type="molecule type" value="Genomic_DNA"/>
</dbReference>
<feature type="binding site" evidence="12">
    <location>
        <position position="108"/>
    </location>
    <ligand>
        <name>a divalent metal cation</name>
        <dbReference type="ChEBI" id="CHEBI:60240"/>
    </ligand>
</feature>
<dbReference type="InterPro" id="IPR024567">
    <property type="entry name" value="RNase_HII/HIII_dom"/>
</dbReference>
<organism evidence="15">
    <name type="scientific">Ignavibacterium album</name>
    <dbReference type="NCBI Taxonomy" id="591197"/>
    <lineage>
        <taxon>Bacteria</taxon>
        <taxon>Pseudomonadati</taxon>
        <taxon>Ignavibacteriota</taxon>
        <taxon>Ignavibacteria</taxon>
        <taxon>Ignavibacteriales</taxon>
        <taxon>Ignavibacteriaceae</taxon>
        <taxon>Ignavibacterium</taxon>
    </lineage>
</organism>
<dbReference type="GO" id="GO:0032299">
    <property type="term" value="C:ribonuclease H2 complex"/>
    <property type="evidence" value="ECO:0007669"/>
    <property type="project" value="TreeGrafter"/>
</dbReference>
<evidence type="ECO:0000256" key="6">
    <source>
        <dbReference type="ARBA" id="ARBA00022490"/>
    </source>
</evidence>
<evidence type="ECO:0000256" key="12">
    <source>
        <dbReference type="PROSITE-ProRule" id="PRU01319"/>
    </source>
</evidence>
<dbReference type="NCBIfam" id="TIGR00716">
    <property type="entry name" value="rnhC"/>
    <property type="match status" value="1"/>
</dbReference>
<keyword evidence="8 12" id="KW-0479">Metal-binding</keyword>
<comment type="catalytic activity">
    <reaction evidence="1 12 13">
        <text>Endonucleolytic cleavage to 5'-phosphomonoester.</text>
        <dbReference type="EC" id="3.1.26.4"/>
    </reaction>
</comment>
<sequence>MQSSFQNKNLSLESKALEEINKLRSILKKENYLVDTPVKKEYNYEINIGKGKERLKLLVYFGKKGIKKVLQGNINSEFYKQIDSLINMTLTFSEPDHEEPQSYIGTDESGKGDFFGPLIIAAFAYDQTVKENISGLNIRDSKELSSDEIKFIASEIRKKFSDRFTIIEIHPTKYNKLYESFQNLNSILIWAHTKAIDEIRKKHNYNTFIIDKFCREDAIKNELIKKHNDFNLILTEKAERFKGVALASIIARDRILNWFESKSRELKIDLPLGASEKVNDVASHIIKKYGKKFLDDLVKLHFKNFRTINE</sequence>
<dbReference type="PROSITE" id="PS51975">
    <property type="entry name" value="RNASE_H_2"/>
    <property type="match status" value="1"/>
</dbReference>
<evidence type="ECO:0000256" key="9">
    <source>
        <dbReference type="ARBA" id="ARBA00022759"/>
    </source>
</evidence>
<reference evidence="15" key="1">
    <citation type="journal article" date="2020" name="mSystems">
        <title>Genome- and Community-Level Interaction Insights into Carbon Utilization and Element Cycling Functions of Hydrothermarchaeota in Hydrothermal Sediment.</title>
        <authorList>
            <person name="Zhou Z."/>
            <person name="Liu Y."/>
            <person name="Xu W."/>
            <person name="Pan J."/>
            <person name="Luo Z.H."/>
            <person name="Li M."/>
        </authorList>
    </citation>
    <scope>NUCLEOTIDE SEQUENCE [LARGE SCALE GENOMIC DNA]</scope>
    <source>
        <strain evidence="15">SpSt-479</strain>
    </source>
</reference>
<dbReference type="CDD" id="cd06590">
    <property type="entry name" value="RNase_HII_bacteria_HIII_like"/>
    <property type="match status" value="1"/>
</dbReference>
<name>A0A7V2ZJ29_9BACT</name>
<dbReference type="GO" id="GO:0043137">
    <property type="term" value="P:DNA replication, removal of RNA primer"/>
    <property type="evidence" value="ECO:0007669"/>
    <property type="project" value="TreeGrafter"/>
</dbReference>
<evidence type="ECO:0000259" key="14">
    <source>
        <dbReference type="PROSITE" id="PS51975"/>
    </source>
</evidence>
<evidence type="ECO:0000256" key="11">
    <source>
        <dbReference type="ARBA" id="ARBA00022842"/>
    </source>
</evidence>
<comment type="cofactor">
    <cofactor evidence="12">
        <name>Mn(2+)</name>
        <dbReference type="ChEBI" id="CHEBI:29035"/>
    </cofactor>
    <cofactor evidence="12">
        <name>Mg(2+)</name>
        <dbReference type="ChEBI" id="CHEBI:18420"/>
    </cofactor>
    <text evidence="12">Manganese or magnesium. Binds 1 divalent metal ion per monomer in the absence of substrate. May bind a second metal ion after substrate binding.</text>
</comment>
<dbReference type="Gene3D" id="3.30.420.10">
    <property type="entry name" value="Ribonuclease H-like superfamily/Ribonuclease H"/>
    <property type="match status" value="1"/>
</dbReference>
<protein>
    <recommendedName>
        <fullName evidence="13">Ribonuclease</fullName>
        <ecNumber evidence="13">3.1.26.4</ecNumber>
    </recommendedName>
</protein>
<evidence type="ECO:0000256" key="5">
    <source>
        <dbReference type="ARBA" id="ARBA00008378"/>
    </source>
</evidence>
<dbReference type="SUPFAM" id="SSF53098">
    <property type="entry name" value="Ribonuclease H-like"/>
    <property type="match status" value="1"/>
</dbReference>
<dbReference type="InterPro" id="IPR036397">
    <property type="entry name" value="RNaseH_sf"/>
</dbReference>
<evidence type="ECO:0000313" key="15">
    <source>
        <dbReference type="EMBL" id="HFI90943.1"/>
    </source>
</evidence>
<evidence type="ECO:0000256" key="7">
    <source>
        <dbReference type="ARBA" id="ARBA00022722"/>
    </source>
</evidence>
<keyword evidence="6" id="KW-0963">Cytoplasm</keyword>
<keyword evidence="7 12" id="KW-0540">Nuclease</keyword>
<keyword evidence="11" id="KW-0460">Magnesium</keyword>
<dbReference type="InterPro" id="IPR001352">
    <property type="entry name" value="RNase_HII/HIII"/>
</dbReference>
<dbReference type="GO" id="GO:0046872">
    <property type="term" value="F:metal ion binding"/>
    <property type="evidence" value="ECO:0007669"/>
    <property type="project" value="UniProtKB-KW"/>
</dbReference>
<evidence type="ECO:0000256" key="1">
    <source>
        <dbReference type="ARBA" id="ARBA00000077"/>
    </source>
</evidence>
<dbReference type="InterPro" id="IPR012337">
    <property type="entry name" value="RNaseH-like_sf"/>
</dbReference>
<dbReference type="GO" id="GO:0003723">
    <property type="term" value="F:RNA binding"/>
    <property type="evidence" value="ECO:0007669"/>
    <property type="project" value="UniProtKB-UniRule"/>
</dbReference>
<evidence type="ECO:0000256" key="4">
    <source>
        <dbReference type="ARBA" id="ARBA00004496"/>
    </source>
</evidence>
<evidence type="ECO:0000256" key="13">
    <source>
        <dbReference type="RuleBase" id="RU003515"/>
    </source>
</evidence>